<feature type="domain" description="PAC" evidence="2">
    <location>
        <begin position="83"/>
        <end position="135"/>
    </location>
</feature>
<dbReference type="InterPro" id="IPR000700">
    <property type="entry name" value="PAS-assoc_C"/>
</dbReference>
<reference evidence="5" key="1">
    <citation type="submission" date="2023-07" db="EMBL/GenBank/DDBJ databases">
        <title>30 novel species of actinomycetes from the DSMZ collection.</title>
        <authorList>
            <person name="Nouioui I."/>
        </authorList>
    </citation>
    <scope>NUCLEOTIDE SEQUENCE [LARGE SCALE GENOMIC DNA]</scope>
    <source>
        <strain evidence="5">DSM 45834</strain>
    </source>
</reference>
<name>A0ABU2N6Z4_9PSEU</name>
<feature type="domain" description="GGDEF" evidence="3">
    <location>
        <begin position="167"/>
        <end position="299"/>
    </location>
</feature>
<dbReference type="InterPro" id="IPR000014">
    <property type="entry name" value="PAS"/>
</dbReference>
<dbReference type="PROSITE" id="PS50112">
    <property type="entry name" value="PAS"/>
    <property type="match status" value="1"/>
</dbReference>
<dbReference type="InterPro" id="IPR052155">
    <property type="entry name" value="Biofilm_reg_signaling"/>
</dbReference>
<dbReference type="InterPro" id="IPR013656">
    <property type="entry name" value="PAS_4"/>
</dbReference>
<protein>
    <submittedName>
        <fullName evidence="4">Sensor domain-containing diguanylate cyclase</fullName>
        <ecNumber evidence="4">2.7.7.65</ecNumber>
    </submittedName>
</protein>
<evidence type="ECO:0000313" key="4">
    <source>
        <dbReference type="EMBL" id="MDT0349712.1"/>
    </source>
</evidence>
<dbReference type="CDD" id="cd00130">
    <property type="entry name" value="PAS"/>
    <property type="match status" value="1"/>
</dbReference>
<dbReference type="GO" id="GO:0052621">
    <property type="term" value="F:diguanylate cyclase activity"/>
    <property type="evidence" value="ECO:0007669"/>
    <property type="project" value="UniProtKB-EC"/>
</dbReference>
<dbReference type="SMART" id="SM00091">
    <property type="entry name" value="PAS"/>
    <property type="match status" value="1"/>
</dbReference>
<dbReference type="SUPFAM" id="SSF55785">
    <property type="entry name" value="PYP-like sensor domain (PAS domain)"/>
    <property type="match status" value="1"/>
</dbReference>
<comment type="caution">
    <text evidence="4">The sequence shown here is derived from an EMBL/GenBank/DDBJ whole genome shotgun (WGS) entry which is preliminary data.</text>
</comment>
<dbReference type="Pfam" id="PF00990">
    <property type="entry name" value="GGDEF"/>
    <property type="match status" value="1"/>
</dbReference>
<dbReference type="InterPro" id="IPR029787">
    <property type="entry name" value="Nucleotide_cyclase"/>
</dbReference>
<dbReference type="PROSITE" id="PS50113">
    <property type="entry name" value="PAC"/>
    <property type="match status" value="1"/>
</dbReference>
<dbReference type="EC" id="2.7.7.65" evidence="4"/>
<dbReference type="CDD" id="cd01949">
    <property type="entry name" value="GGDEF"/>
    <property type="match status" value="1"/>
</dbReference>
<keyword evidence="4" id="KW-0548">Nucleotidyltransferase</keyword>
<dbReference type="SUPFAM" id="SSF55073">
    <property type="entry name" value="Nucleotide cyclase"/>
    <property type="match status" value="1"/>
</dbReference>
<evidence type="ECO:0000313" key="5">
    <source>
        <dbReference type="Proteomes" id="UP001183202"/>
    </source>
</evidence>
<organism evidence="4 5">
    <name type="scientific">Pseudonocardia charpentierae</name>
    <dbReference type="NCBI Taxonomy" id="3075545"/>
    <lineage>
        <taxon>Bacteria</taxon>
        <taxon>Bacillati</taxon>
        <taxon>Actinomycetota</taxon>
        <taxon>Actinomycetes</taxon>
        <taxon>Pseudonocardiales</taxon>
        <taxon>Pseudonocardiaceae</taxon>
        <taxon>Pseudonocardia</taxon>
    </lineage>
</organism>
<dbReference type="Pfam" id="PF08448">
    <property type="entry name" value="PAS_4"/>
    <property type="match status" value="1"/>
</dbReference>
<dbReference type="Gene3D" id="3.30.70.270">
    <property type="match status" value="1"/>
</dbReference>
<dbReference type="PROSITE" id="PS50887">
    <property type="entry name" value="GGDEF"/>
    <property type="match status" value="1"/>
</dbReference>
<dbReference type="RefSeq" id="WP_311555722.1">
    <property type="nucleotide sequence ID" value="NZ_JAVREJ010000004.1"/>
</dbReference>
<dbReference type="PANTHER" id="PTHR44757">
    <property type="entry name" value="DIGUANYLATE CYCLASE DGCP"/>
    <property type="match status" value="1"/>
</dbReference>
<dbReference type="InterPro" id="IPR043128">
    <property type="entry name" value="Rev_trsase/Diguanyl_cyclase"/>
</dbReference>
<evidence type="ECO:0000259" key="3">
    <source>
        <dbReference type="PROSITE" id="PS50887"/>
    </source>
</evidence>
<dbReference type="PANTHER" id="PTHR44757:SF2">
    <property type="entry name" value="BIOFILM ARCHITECTURE MAINTENANCE PROTEIN MBAA"/>
    <property type="match status" value="1"/>
</dbReference>
<keyword evidence="4" id="KW-0808">Transferase</keyword>
<dbReference type="NCBIfam" id="TIGR00229">
    <property type="entry name" value="sensory_box"/>
    <property type="match status" value="1"/>
</dbReference>
<gene>
    <name evidence="4" type="ORF">RM445_09280</name>
</gene>
<dbReference type="Proteomes" id="UP001183202">
    <property type="component" value="Unassembled WGS sequence"/>
</dbReference>
<accession>A0ABU2N6Z4</accession>
<proteinExistence type="predicted"/>
<dbReference type="InterPro" id="IPR000160">
    <property type="entry name" value="GGDEF_dom"/>
</dbReference>
<dbReference type="SMART" id="SM00267">
    <property type="entry name" value="GGDEF"/>
    <property type="match status" value="1"/>
</dbReference>
<dbReference type="InterPro" id="IPR035965">
    <property type="entry name" value="PAS-like_dom_sf"/>
</dbReference>
<evidence type="ECO:0000259" key="2">
    <source>
        <dbReference type="PROSITE" id="PS50113"/>
    </source>
</evidence>
<keyword evidence="5" id="KW-1185">Reference proteome</keyword>
<dbReference type="EMBL" id="JAVREJ010000004">
    <property type="protein sequence ID" value="MDT0349712.1"/>
    <property type="molecule type" value="Genomic_DNA"/>
</dbReference>
<feature type="domain" description="PAS" evidence="1">
    <location>
        <begin position="9"/>
        <end position="70"/>
    </location>
</feature>
<sequence length="299" mass="32909">MQRYGAGVSEQDLLSAFDNAPIGIAVLTPQGVVTLCNAAMGRLLDRDPAELVGRTFFDVTHPDDLDDARRNCVRMQADDVRILRHECRFVLADERIIWVSVSTSRVPGTAGHPAHLIMHIEDVSDRKRLEAELSHRALHDPLTGLANRTLFTERMREVLGGRSRPIRSGHLFYLDLDGFKEVNDRFGHAVGDVVLTQLAARIVALLRAGDVAARLGGDEFAVLCEDTEPHHADSIAERLRTAAAEPFVVDGATITLSAAVGCCPTDHTDTALLLREADRRMYERKRRRAVPVPRDGTGG</sequence>
<dbReference type="NCBIfam" id="TIGR00254">
    <property type="entry name" value="GGDEF"/>
    <property type="match status" value="1"/>
</dbReference>
<dbReference type="Gene3D" id="3.30.450.20">
    <property type="entry name" value="PAS domain"/>
    <property type="match status" value="1"/>
</dbReference>
<evidence type="ECO:0000259" key="1">
    <source>
        <dbReference type="PROSITE" id="PS50112"/>
    </source>
</evidence>